<name>A0A366M652_9ACTN</name>
<accession>A0A366M652</accession>
<evidence type="ECO:0000313" key="1">
    <source>
        <dbReference type="EMBL" id="RBQ21711.1"/>
    </source>
</evidence>
<dbReference type="Proteomes" id="UP000253303">
    <property type="component" value="Unassembled WGS sequence"/>
</dbReference>
<dbReference type="AlphaFoldDB" id="A0A366M652"/>
<comment type="caution">
    <text evidence="1">The sequence shown here is derived from an EMBL/GenBank/DDBJ whole genome shotgun (WGS) entry which is preliminary data.</text>
</comment>
<organism evidence="1 2">
    <name type="scientific">Spongiactinospora rosea</name>
    <dbReference type="NCBI Taxonomy" id="2248750"/>
    <lineage>
        <taxon>Bacteria</taxon>
        <taxon>Bacillati</taxon>
        <taxon>Actinomycetota</taxon>
        <taxon>Actinomycetes</taxon>
        <taxon>Streptosporangiales</taxon>
        <taxon>Streptosporangiaceae</taxon>
        <taxon>Spongiactinospora</taxon>
    </lineage>
</organism>
<evidence type="ECO:0000313" key="2">
    <source>
        <dbReference type="Proteomes" id="UP000253303"/>
    </source>
</evidence>
<sequence>MPGSTPAGTRLKFGEKAFVTVWTDEGRSLLGLIVTGVEKASSDDMTVLRTLPSAEGGGRWAYFIRAFLTREDHKSAFPGYNIPYPEAYLEGGGFAGSVFTNYILYLPTCTQSIGNFAWNAATNRFEACRIIFAIPDAVRIGTDGGHISWE</sequence>
<protein>
    <submittedName>
        <fullName evidence="1">Uncharacterized protein</fullName>
    </submittedName>
</protein>
<proteinExistence type="predicted"/>
<reference evidence="1 2" key="1">
    <citation type="submission" date="2018-06" db="EMBL/GenBank/DDBJ databases">
        <title>Sphaerisporangium craniellae sp. nov., isolated from a marine sponge in the South China Sea.</title>
        <authorList>
            <person name="Li L."/>
        </authorList>
    </citation>
    <scope>NUCLEOTIDE SEQUENCE [LARGE SCALE GENOMIC DNA]</scope>
    <source>
        <strain evidence="1 2">LHW63015</strain>
    </source>
</reference>
<dbReference type="EMBL" id="QMEY01000001">
    <property type="protein sequence ID" value="RBQ21711.1"/>
    <property type="molecule type" value="Genomic_DNA"/>
</dbReference>
<keyword evidence="2" id="KW-1185">Reference proteome</keyword>
<gene>
    <name evidence="1" type="ORF">DP939_03140</name>
</gene>